<keyword evidence="2 5" id="KW-0479">Metal-binding</keyword>
<dbReference type="Pfam" id="PF03171">
    <property type="entry name" value="2OG-FeII_Oxy"/>
    <property type="match status" value="1"/>
</dbReference>
<feature type="compositionally biased region" description="Basic and acidic residues" evidence="6">
    <location>
        <begin position="255"/>
        <end position="271"/>
    </location>
</feature>
<dbReference type="Pfam" id="PF14226">
    <property type="entry name" value="DIOX_N"/>
    <property type="match status" value="1"/>
</dbReference>
<gene>
    <name evidence="8" type="ORF">SEUCBS140593_004733</name>
</gene>
<name>A0ABP0BQS3_9PEZI</name>
<protein>
    <recommendedName>
        <fullName evidence="7">Fe2OG dioxygenase domain-containing protein</fullName>
    </recommendedName>
</protein>
<feature type="region of interest" description="Disordered" evidence="6">
    <location>
        <begin position="244"/>
        <end position="271"/>
    </location>
</feature>
<evidence type="ECO:0000313" key="8">
    <source>
        <dbReference type="EMBL" id="CAK7221944.1"/>
    </source>
</evidence>
<evidence type="ECO:0000256" key="3">
    <source>
        <dbReference type="ARBA" id="ARBA00023002"/>
    </source>
</evidence>
<dbReference type="PANTHER" id="PTHR10209:SF885">
    <property type="entry name" value="2OG-FE(II) OXYGENASE FAMILY, PUTATIVE (AFU_ORTHOLOGUE AFUA_2G00750)-RELATED"/>
    <property type="match status" value="1"/>
</dbReference>
<accession>A0ABP0BQS3</accession>
<evidence type="ECO:0000256" key="2">
    <source>
        <dbReference type="ARBA" id="ARBA00022723"/>
    </source>
</evidence>
<comment type="caution">
    <text evidence="8">The sequence shown here is derived from an EMBL/GenBank/DDBJ whole genome shotgun (WGS) entry which is preliminary data.</text>
</comment>
<dbReference type="SUPFAM" id="SSF51197">
    <property type="entry name" value="Clavaminate synthase-like"/>
    <property type="match status" value="1"/>
</dbReference>
<evidence type="ECO:0000256" key="1">
    <source>
        <dbReference type="ARBA" id="ARBA00008056"/>
    </source>
</evidence>
<proteinExistence type="inferred from homology"/>
<reference evidence="8 9" key="1">
    <citation type="submission" date="2024-01" db="EMBL/GenBank/DDBJ databases">
        <authorList>
            <person name="Allen C."/>
            <person name="Tagirdzhanova G."/>
        </authorList>
    </citation>
    <scope>NUCLEOTIDE SEQUENCE [LARGE SCALE GENOMIC DNA]</scope>
</reference>
<dbReference type="Proteomes" id="UP001642482">
    <property type="component" value="Unassembled WGS sequence"/>
</dbReference>
<dbReference type="EMBL" id="CAWUHD010000042">
    <property type="protein sequence ID" value="CAK7221944.1"/>
    <property type="molecule type" value="Genomic_DNA"/>
</dbReference>
<keyword evidence="4 5" id="KW-0408">Iron</keyword>
<feature type="domain" description="Fe2OG dioxygenase" evidence="7">
    <location>
        <begin position="249"/>
        <end position="366"/>
    </location>
</feature>
<evidence type="ECO:0000256" key="6">
    <source>
        <dbReference type="SAM" id="MobiDB-lite"/>
    </source>
</evidence>
<dbReference type="PANTHER" id="PTHR10209">
    <property type="entry name" value="OXIDOREDUCTASE, 2OG-FE II OXYGENASE FAMILY PROTEIN"/>
    <property type="match status" value="1"/>
</dbReference>
<sequence length="417" mass="47159">MDTMAEPAYTRVELMTLAGPEYRRVSTAPTRPATADEIPVIDLENMWFYSDGSSNMLNSRGTPAEAKARISSAIRKAATDTGFFYVTNHGISQSVVANAYSQAKRFFEQPLDSKMRVHSRRDPLGNGYSPVYSGQINKSETKDLKEGFNFRYQIKHDPLHEGRRTSHNPNLAQGSDWIWEKTRHLGGFKEDTVAWWQGCLELSRGLVRLFALALGLNETYFDDIITHPGSDGLYICYPGVADGSPKRKGTNSSLKEGKDGDEKKEKKEKGLDVGIGSHTDMQCFTLLWQDDSGGLEVLLPQKKVQVGKRDDPLYEWVAATPKSKTLVVNIADFLQRLSNDKFRSTVHRVYNRQLGPRYSMPFFFGFNYEAVCEVVPSCVDETHPARYEPISCGKWRDERMELARTVPRASRTFVQQD</sequence>
<dbReference type="InterPro" id="IPR044861">
    <property type="entry name" value="IPNS-like_FE2OG_OXY"/>
</dbReference>
<keyword evidence="3 5" id="KW-0560">Oxidoreductase</keyword>
<evidence type="ECO:0000313" key="9">
    <source>
        <dbReference type="Proteomes" id="UP001642482"/>
    </source>
</evidence>
<dbReference type="InterPro" id="IPR005123">
    <property type="entry name" value="Oxoglu/Fe-dep_dioxygenase_dom"/>
</dbReference>
<organism evidence="8 9">
    <name type="scientific">Sporothrix eucalyptigena</name>
    <dbReference type="NCBI Taxonomy" id="1812306"/>
    <lineage>
        <taxon>Eukaryota</taxon>
        <taxon>Fungi</taxon>
        <taxon>Dikarya</taxon>
        <taxon>Ascomycota</taxon>
        <taxon>Pezizomycotina</taxon>
        <taxon>Sordariomycetes</taxon>
        <taxon>Sordariomycetidae</taxon>
        <taxon>Ophiostomatales</taxon>
        <taxon>Ophiostomataceae</taxon>
        <taxon>Sporothrix</taxon>
    </lineage>
</organism>
<keyword evidence="9" id="KW-1185">Reference proteome</keyword>
<dbReference type="PROSITE" id="PS51471">
    <property type="entry name" value="FE2OG_OXY"/>
    <property type="match status" value="1"/>
</dbReference>
<dbReference type="InterPro" id="IPR027443">
    <property type="entry name" value="IPNS-like_sf"/>
</dbReference>
<dbReference type="InterPro" id="IPR026992">
    <property type="entry name" value="DIOX_N"/>
</dbReference>
<evidence type="ECO:0000256" key="5">
    <source>
        <dbReference type="RuleBase" id="RU003682"/>
    </source>
</evidence>
<evidence type="ECO:0000256" key="4">
    <source>
        <dbReference type="ARBA" id="ARBA00023004"/>
    </source>
</evidence>
<comment type="similarity">
    <text evidence="1 5">Belongs to the iron/ascorbate-dependent oxidoreductase family.</text>
</comment>
<dbReference type="PRINTS" id="PR00682">
    <property type="entry name" value="IPNSYNTHASE"/>
</dbReference>
<dbReference type="Gene3D" id="2.60.120.330">
    <property type="entry name" value="B-lactam Antibiotic, Isopenicillin N Synthase, Chain"/>
    <property type="match status" value="1"/>
</dbReference>
<evidence type="ECO:0000259" key="7">
    <source>
        <dbReference type="PROSITE" id="PS51471"/>
    </source>
</evidence>